<accession>A0ABT7TT85</accession>
<name>A0ABT7TT85_9MICO</name>
<dbReference type="Proteomes" id="UP001236404">
    <property type="component" value="Unassembled WGS sequence"/>
</dbReference>
<dbReference type="RefSeq" id="WP_289474395.1">
    <property type="nucleotide sequence ID" value="NZ_JAUCMN010000008.1"/>
</dbReference>
<organism evidence="1 2">
    <name type="scientific">Curtobacterium caseinilyticum</name>
    <dbReference type="NCBI Taxonomy" id="3055137"/>
    <lineage>
        <taxon>Bacteria</taxon>
        <taxon>Bacillati</taxon>
        <taxon>Actinomycetota</taxon>
        <taxon>Actinomycetes</taxon>
        <taxon>Micrococcales</taxon>
        <taxon>Microbacteriaceae</taxon>
        <taxon>Curtobacterium</taxon>
    </lineage>
</organism>
<sequence>MTVMAVVALSGCSALRTTTSSAPSSSLHDPAGGQSLEQARKQLSSIEGLSDVSIKEERTVSGLNERHEVSIAATVEDTAAAPGFVDQLAQLGWSVNEAEPDTGVFIRLRTSPQLVIGDVAKDRGWTEAAYTTSTAELKQLVLLSPDELQKRFGPWPGKAL</sequence>
<gene>
    <name evidence="1" type="ORF">QUG93_12635</name>
</gene>
<keyword evidence="2" id="KW-1185">Reference proteome</keyword>
<evidence type="ECO:0000313" key="2">
    <source>
        <dbReference type="Proteomes" id="UP001236404"/>
    </source>
</evidence>
<protein>
    <recommendedName>
        <fullName evidence="3">Lipoprotein</fullName>
    </recommendedName>
</protein>
<comment type="caution">
    <text evidence="1">The sequence shown here is derived from an EMBL/GenBank/DDBJ whole genome shotgun (WGS) entry which is preliminary data.</text>
</comment>
<reference evidence="1 2" key="1">
    <citation type="submission" date="2023-06" db="EMBL/GenBank/DDBJ databases">
        <authorList>
            <person name="Feng G."/>
            <person name="Li J."/>
            <person name="Zhu H."/>
        </authorList>
    </citation>
    <scope>NUCLEOTIDE SEQUENCE [LARGE SCALE GENOMIC DNA]</scope>
    <source>
        <strain evidence="1 2">RHCKG28</strain>
    </source>
</reference>
<dbReference type="EMBL" id="JAUCMN010000008">
    <property type="protein sequence ID" value="MDM7892534.1"/>
    <property type="molecule type" value="Genomic_DNA"/>
</dbReference>
<proteinExistence type="predicted"/>
<evidence type="ECO:0008006" key="3">
    <source>
        <dbReference type="Google" id="ProtNLM"/>
    </source>
</evidence>
<evidence type="ECO:0000313" key="1">
    <source>
        <dbReference type="EMBL" id="MDM7892534.1"/>
    </source>
</evidence>